<dbReference type="PANTHER" id="PTHR40018">
    <property type="entry name" value="[PSI+] INDUCTION PROTEIN 2"/>
    <property type="match status" value="1"/>
</dbReference>
<dbReference type="EMBL" id="CM003099">
    <property type="protein sequence ID" value="KUI66752.1"/>
    <property type="molecule type" value="Genomic_DNA"/>
</dbReference>
<evidence type="ECO:0000256" key="1">
    <source>
        <dbReference type="SAM" id="MobiDB-lite"/>
    </source>
</evidence>
<dbReference type="InterPro" id="IPR037504">
    <property type="entry name" value="PSI_induc_2"/>
</dbReference>
<name>A0A194VRX1_CYTMA</name>
<keyword evidence="2" id="KW-0812">Transmembrane</keyword>
<feature type="compositionally biased region" description="Pro residues" evidence="1">
    <location>
        <begin position="510"/>
        <end position="527"/>
    </location>
</feature>
<keyword evidence="4" id="KW-1185">Reference proteome</keyword>
<feature type="compositionally biased region" description="Polar residues" evidence="1">
    <location>
        <begin position="287"/>
        <end position="300"/>
    </location>
</feature>
<feature type="compositionally biased region" description="Low complexity" evidence="1">
    <location>
        <begin position="264"/>
        <end position="286"/>
    </location>
</feature>
<dbReference type="GO" id="GO:0005935">
    <property type="term" value="C:cellular bud neck"/>
    <property type="evidence" value="ECO:0007669"/>
    <property type="project" value="TreeGrafter"/>
</dbReference>
<reference evidence="3" key="1">
    <citation type="submission" date="2014-12" db="EMBL/GenBank/DDBJ databases">
        <title>Genome Sequence of Valsa Canker Pathogens Uncovers a Specific Adaption of Colonization on Woody Bark.</title>
        <authorList>
            <person name="Yin Z."/>
            <person name="Liu H."/>
            <person name="Gao X."/>
            <person name="Li Z."/>
            <person name="Song N."/>
            <person name="Ke X."/>
            <person name="Dai Q."/>
            <person name="Wu Y."/>
            <person name="Sun Y."/>
            <person name="Xu J.-R."/>
            <person name="Kang Z.K."/>
            <person name="Wang L."/>
            <person name="Huang L."/>
        </authorList>
    </citation>
    <scope>NUCLEOTIDE SEQUENCE [LARGE SCALE GENOMIC DNA]</scope>
    <source>
        <strain evidence="3">03-8</strain>
    </source>
</reference>
<keyword evidence="2" id="KW-0472">Membrane</keyword>
<evidence type="ECO:0000256" key="2">
    <source>
        <dbReference type="SAM" id="Phobius"/>
    </source>
</evidence>
<dbReference type="PANTHER" id="PTHR40018:SF1">
    <property type="entry name" value="[PSI+] INDUCTION PROTEIN 2"/>
    <property type="match status" value="1"/>
</dbReference>
<feature type="compositionally biased region" description="Polar residues" evidence="1">
    <location>
        <begin position="590"/>
        <end position="602"/>
    </location>
</feature>
<dbReference type="AlphaFoldDB" id="A0A194VRX1"/>
<feature type="compositionally biased region" description="Polar residues" evidence="1">
    <location>
        <begin position="480"/>
        <end position="503"/>
    </location>
</feature>
<evidence type="ECO:0000313" key="4">
    <source>
        <dbReference type="Proteomes" id="UP000078559"/>
    </source>
</evidence>
<evidence type="ECO:0000313" key="3">
    <source>
        <dbReference type="EMBL" id="KUI66752.1"/>
    </source>
</evidence>
<evidence type="ECO:0008006" key="5">
    <source>
        <dbReference type="Google" id="ProtNLM"/>
    </source>
</evidence>
<keyword evidence="2" id="KW-1133">Transmembrane helix</keyword>
<feature type="compositionally biased region" description="Gly residues" evidence="1">
    <location>
        <begin position="246"/>
        <end position="258"/>
    </location>
</feature>
<protein>
    <recommendedName>
        <fullName evidence="5">Fibroin-3 related protein</fullName>
    </recommendedName>
</protein>
<gene>
    <name evidence="3" type="ORF">VM1G_01558</name>
</gene>
<dbReference type="Proteomes" id="UP000078559">
    <property type="component" value="Chromosome 2"/>
</dbReference>
<dbReference type="GO" id="GO:0005886">
    <property type="term" value="C:plasma membrane"/>
    <property type="evidence" value="ECO:0007669"/>
    <property type="project" value="TreeGrafter"/>
</dbReference>
<feature type="compositionally biased region" description="Polar residues" evidence="1">
    <location>
        <begin position="533"/>
        <end position="546"/>
    </location>
</feature>
<dbReference type="OrthoDB" id="5401332at2759"/>
<sequence length="625" mass="65823">MPTIDVMMARSLRGGVWGSIARAIQPTLGARSVVSDAQSDFSNFKTAFSSWDNCMAVSYCKWPVIAVIIIVGLIILSVIYCISRCLCCGLSCCCECCRCLKCCGECCGCCDSPRKQKYLDEPYIPPHQGYRAEPAMSAGAIPPSRPAAKGADPPQYASFDTSKKEEGEDSLPAMPTWEDSESKKVVLEEEVVELQQLKKPETNGQGQPLMNGMSPSPSPGPNTPNGPGARSPYGPQGNQAAANGYMGPGPRGPGSRGPGGPPGAGAMQNPYGMQQGQGYNQMNNGYAQSQATFHTEQSWGVTGGQDYGQMPAPSPTGYDQHDYSPPPTNAPGYFDQGAYSEYGGTGNGPVPPVMNQPYGMGAEPPQAQQPQPQRRGPPRGALGAVGGAAMPDRSRGSPAPQQEPGYTGGQLDQPPLTYSPSPVQGGFSPAPERSFSPAPQRTFSPAPQQGFSPVPPQRAFSPAPPQRAFSPAPQRAFSPAPQQGFPSGPQRNFSPAPQRQYSADSAPGPGRGPMPPRGAPRGPPRGPPYRQFSADSAPNPQRQFSGDSAGRPLVGGLAGRPPPQRQFTADMARPPQSPGPQNNGGFDFQSGFSRPSRTNTFDSAGGDQPEQSGAYPGYKPYQPGR</sequence>
<feature type="compositionally biased region" description="Polar residues" evidence="1">
    <location>
        <begin position="437"/>
        <end position="451"/>
    </location>
</feature>
<feature type="region of interest" description="Disordered" evidence="1">
    <location>
        <begin position="195"/>
        <end position="625"/>
    </location>
</feature>
<feature type="region of interest" description="Disordered" evidence="1">
    <location>
        <begin position="134"/>
        <end position="183"/>
    </location>
</feature>
<proteinExistence type="predicted"/>
<accession>A0A194VRX1</accession>
<feature type="compositionally biased region" description="Low complexity" evidence="1">
    <location>
        <begin position="361"/>
        <end position="382"/>
    </location>
</feature>
<organism evidence="3 4">
    <name type="scientific">Cytospora mali</name>
    <name type="common">Apple Valsa canker fungus</name>
    <name type="synonym">Valsa mali</name>
    <dbReference type="NCBI Taxonomy" id="578113"/>
    <lineage>
        <taxon>Eukaryota</taxon>
        <taxon>Fungi</taxon>
        <taxon>Dikarya</taxon>
        <taxon>Ascomycota</taxon>
        <taxon>Pezizomycotina</taxon>
        <taxon>Sordariomycetes</taxon>
        <taxon>Sordariomycetidae</taxon>
        <taxon>Diaporthales</taxon>
        <taxon>Cytosporaceae</taxon>
        <taxon>Cytospora</taxon>
    </lineage>
</organism>
<feature type="transmembrane region" description="Helical" evidence="2">
    <location>
        <begin position="62"/>
        <end position="80"/>
    </location>
</feature>